<dbReference type="RefSeq" id="WP_116918138.1">
    <property type="nucleotide sequence ID" value="NZ_QEKQ01000001.1"/>
</dbReference>
<reference evidence="2 3" key="1">
    <citation type="submission" date="2018-04" db="EMBL/GenBank/DDBJ databases">
        <title>Genomic Encyclopedia of Type Strains, Phase IV (KMG-IV): sequencing the most valuable type-strain genomes for metagenomic binning, comparative biology and taxonomic classification.</title>
        <authorList>
            <person name="Goeker M."/>
        </authorList>
    </citation>
    <scope>NUCLEOTIDE SEQUENCE [LARGE SCALE GENOMIC DNA]</scope>
    <source>
        <strain evidence="2 3">DSM 28688</strain>
    </source>
</reference>
<gene>
    <name evidence="2" type="ORF">C8D92_10181</name>
</gene>
<feature type="compositionally biased region" description="Basic and acidic residues" evidence="1">
    <location>
        <begin position="22"/>
        <end position="33"/>
    </location>
</feature>
<dbReference type="PROSITE" id="PS51257">
    <property type="entry name" value="PROKAR_LIPOPROTEIN"/>
    <property type="match status" value="1"/>
</dbReference>
<feature type="region of interest" description="Disordered" evidence="1">
    <location>
        <begin position="22"/>
        <end position="43"/>
    </location>
</feature>
<organism evidence="2 3">
    <name type="scientific">Tamilnaduibacter salinus</name>
    <dbReference type="NCBI Taxonomy" id="1484056"/>
    <lineage>
        <taxon>Bacteria</taxon>
        <taxon>Pseudomonadati</taxon>
        <taxon>Pseudomonadota</taxon>
        <taxon>Gammaproteobacteria</taxon>
        <taxon>Pseudomonadales</taxon>
        <taxon>Marinobacteraceae</taxon>
        <taxon>Tamilnaduibacter</taxon>
    </lineage>
</organism>
<protein>
    <recommendedName>
        <fullName evidence="4">Lipoprotein</fullName>
    </recommendedName>
</protein>
<evidence type="ECO:0000313" key="2">
    <source>
        <dbReference type="EMBL" id="PVY78878.1"/>
    </source>
</evidence>
<name>A0A2U1D0P8_9GAMM</name>
<evidence type="ECO:0000313" key="3">
    <source>
        <dbReference type="Proteomes" id="UP000245887"/>
    </source>
</evidence>
<dbReference type="EMBL" id="QEKQ01000001">
    <property type="protein sequence ID" value="PVY78878.1"/>
    <property type="molecule type" value="Genomic_DNA"/>
</dbReference>
<evidence type="ECO:0008006" key="4">
    <source>
        <dbReference type="Google" id="ProtNLM"/>
    </source>
</evidence>
<accession>A0A2U1D0P8</accession>
<dbReference type="AlphaFoldDB" id="A0A2U1D0P8"/>
<sequence>MTRLFCLTLMAAFALVGCNEQNGERPVDGRDTDGLYEPEPPSDYQGRVMDGYLQQARVWLDLDGDSQYDSGSVQVVIGGRAGCEISTPADQAAEECLETLSMGEPTALTGEGGRFTLDVTGLALPDDQAADLDPNNYPLVAVAIPGRTLEETEAGNQIINHAFRLTSPPGERVVSPLTTLVDARRTLDLDALDVTEGGLAVDLSGVNPLGDYIQRGDARARAYGEALTRLLQIQFPDDREQGIIDNGGRLTDIDRDADRVLRLGYVSAVADVVGAVDAAAQSDGYGNVDISGLALPTLIPDLNNPLLLKAVVVETPPDNPTATASDLTTSSRVRFQYDAEGVLQAIEADGCLKPSLYEVARLARVNGRVAELNVQGFEGFFLASSPASTFYSDDGDVDERLTFDWTNGTAELQSTTSCHGGQNGSELGGAAEQVLTWTISGDTVTVRDGDRELVQTVGQGIDPMLGYTDTDGTSQSIDGAVSGCGINDDATGEPEVISGTQPYTYEADETGAGGDLPSDGALDRRDLLWDQRFGHQQLLRRVFFDTSRSSEDLLKWQYRYRTPAGDDEEEAGEQANLLDEARLSLTAGTPNCGGTPGTLDSGGIFANLTYEYHTLAESLLSSQ</sequence>
<comment type="caution">
    <text evidence="2">The sequence shown here is derived from an EMBL/GenBank/DDBJ whole genome shotgun (WGS) entry which is preliminary data.</text>
</comment>
<dbReference type="Proteomes" id="UP000245887">
    <property type="component" value="Unassembled WGS sequence"/>
</dbReference>
<dbReference type="OrthoDB" id="5713052at2"/>
<proteinExistence type="predicted"/>
<evidence type="ECO:0000256" key="1">
    <source>
        <dbReference type="SAM" id="MobiDB-lite"/>
    </source>
</evidence>